<comment type="catalytic activity">
    <reaction evidence="1">
        <text>beta-D-fructose 1,6-bisphosphate + H2O = beta-D-fructose 6-phosphate + phosphate</text>
        <dbReference type="Rhea" id="RHEA:11064"/>
        <dbReference type="ChEBI" id="CHEBI:15377"/>
        <dbReference type="ChEBI" id="CHEBI:32966"/>
        <dbReference type="ChEBI" id="CHEBI:43474"/>
        <dbReference type="ChEBI" id="CHEBI:57634"/>
        <dbReference type="EC" id="3.1.3.11"/>
    </reaction>
</comment>
<dbReference type="SUPFAM" id="SSF56655">
    <property type="entry name" value="Carbohydrate phosphatase"/>
    <property type="match status" value="1"/>
</dbReference>
<feature type="domain" description="Fructose-1-6-bisphosphatase class I N-terminal" evidence="6">
    <location>
        <begin position="3"/>
        <end position="158"/>
    </location>
</feature>
<evidence type="ECO:0000313" key="7">
    <source>
        <dbReference type="EnsemblMetazoa" id="GPAI000870-PA"/>
    </source>
</evidence>
<evidence type="ECO:0000256" key="5">
    <source>
        <dbReference type="RuleBase" id="RU000508"/>
    </source>
</evidence>
<keyword evidence="5" id="KW-0378">Hydrolase</keyword>
<keyword evidence="5" id="KW-0119">Carbohydrate metabolism</keyword>
<evidence type="ECO:0000259" key="6">
    <source>
        <dbReference type="Pfam" id="PF00316"/>
    </source>
</evidence>
<name>A0A1A9Z1I9_GLOPL</name>
<protein>
    <recommendedName>
        <fullName evidence="2">fructose-bisphosphatase</fullName>
        <ecNumber evidence="2">3.1.3.11</ecNumber>
    </recommendedName>
</protein>
<keyword evidence="3" id="KW-0963">Cytoplasm</keyword>
<evidence type="ECO:0000256" key="4">
    <source>
        <dbReference type="ARBA" id="ARBA00024331"/>
    </source>
</evidence>
<dbReference type="AlphaFoldDB" id="A0A1A9Z1I9"/>
<dbReference type="GO" id="GO:0005829">
    <property type="term" value="C:cytosol"/>
    <property type="evidence" value="ECO:0007669"/>
    <property type="project" value="TreeGrafter"/>
</dbReference>
<dbReference type="STRING" id="7398.A0A1A9Z1I9"/>
<dbReference type="InterPro" id="IPR033391">
    <property type="entry name" value="FBPase_N"/>
</dbReference>
<accession>A0A1A9Z1I9</accession>
<evidence type="ECO:0000313" key="8">
    <source>
        <dbReference type="Proteomes" id="UP000092445"/>
    </source>
</evidence>
<comment type="pathway">
    <text evidence="4">Carbohydrate biosynthesis.</text>
</comment>
<dbReference type="GO" id="GO:0006094">
    <property type="term" value="P:gluconeogenesis"/>
    <property type="evidence" value="ECO:0007669"/>
    <property type="project" value="TreeGrafter"/>
</dbReference>
<dbReference type="PANTHER" id="PTHR11556">
    <property type="entry name" value="FRUCTOSE-1,6-BISPHOSPHATASE-RELATED"/>
    <property type="match status" value="1"/>
</dbReference>
<dbReference type="GO" id="GO:0006000">
    <property type="term" value="P:fructose metabolic process"/>
    <property type="evidence" value="ECO:0007669"/>
    <property type="project" value="TreeGrafter"/>
</dbReference>
<evidence type="ECO:0000256" key="3">
    <source>
        <dbReference type="ARBA" id="ARBA00022490"/>
    </source>
</evidence>
<dbReference type="Proteomes" id="UP000092445">
    <property type="component" value="Unassembled WGS sequence"/>
</dbReference>
<dbReference type="GO" id="GO:0042132">
    <property type="term" value="F:fructose 1,6-bisphosphate 1-phosphatase activity"/>
    <property type="evidence" value="ECO:0007669"/>
    <property type="project" value="UniProtKB-EC"/>
</dbReference>
<dbReference type="InterPro" id="IPR000146">
    <property type="entry name" value="FBPase_class-1"/>
</dbReference>
<dbReference type="GO" id="GO:0006002">
    <property type="term" value="P:fructose 6-phosphate metabolic process"/>
    <property type="evidence" value="ECO:0007669"/>
    <property type="project" value="TreeGrafter"/>
</dbReference>
<dbReference type="InterPro" id="IPR028343">
    <property type="entry name" value="FBPtase"/>
</dbReference>
<dbReference type="Pfam" id="PF00316">
    <property type="entry name" value="FBPase"/>
    <property type="match status" value="1"/>
</dbReference>
<dbReference type="Gene3D" id="3.30.540.10">
    <property type="entry name" value="Fructose-1,6-Bisphosphatase, subunit A, domain 1"/>
    <property type="match status" value="1"/>
</dbReference>
<dbReference type="GO" id="GO:0030388">
    <property type="term" value="P:fructose 1,6-bisphosphate metabolic process"/>
    <property type="evidence" value="ECO:0007669"/>
    <property type="project" value="TreeGrafter"/>
</dbReference>
<proteinExistence type="inferred from homology"/>
<organism evidence="7 8">
    <name type="scientific">Glossina pallidipes</name>
    <name type="common">Tsetse fly</name>
    <dbReference type="NCBI Taxonomy" id="7398"/>
    <lineage>
        <taxon>Eukaryota</taxon>
        <taxon>Metazoa</taxon>
        <taxon>Ecdysozoa</taxon>
        <taxon>Arthropoda</taxon>
        <taxon>Hexapoda</taxon>
        <taxon>Insecta</taxon>
        <taxon>Pterygota</taxon>
        <taxon>Neoptera</taxon>
        <taxon>Endopterygota</taxon>
        <taxon>Diptera</taxon>
        <taxon>Brachycera</taxon>
        <taxon>Muscomorpha</taxon>
        <taxon>Hippoboscoidea</taxon>
        <taxon>Glossinidae</taxon>
        <taxon>Glossina</taxon>
    </lineage>
</organism>
<reference evidence="7" key="2">
    <citation type="submission" date="2020-05" db="UniProtKB">
        <authorList>
            <consortium name="EnsemblMetazoa"/>
        </authorList>
    </citation>
    <scope>IDENTIFICATION</scope>
    <source>
        <strain evidence="7">IAEA</strain>
    </source>
</reference>
<dbReference type="EC" id="3.1.3.11" evidence="2"/>
<dbReference type="PRINTS" id="PR00115">
    <property type="entry name" value="F16BPHPHTASE"/>
</dbReference>
<reference evidence="8" key="1">
    <citation type="submission" date="2014-03" db="EMBL/GenBank/DDBJ databases">
        <authorList>
            <person name="Aksoy S."/>
            <person name="Warren W."/>
            <person name="Wilson R.K."/>
        </authorList>
    </citation>
    <scope>NUCLEOTIDE SEQUENCE [LARGE SCALE GENOMIC DNA]</scope>
    <source>
        <strain evidence="8">IAEA</strain>
    </source>
</reference>
<dbReference type="VEuPathDB" id="VectorBase:GPAI000870"/>
<sequence length="160" mass="18018">MISLQLVVKIIRYQISLGNISKFFQKKITKNIHGEKQIALDIIANNSFKDILQTHRNIAGIASEEEKKIVTFTKQEKYVDGSSNADINIPIGTIFSIYPRISPLGTAINDQDFLQPGNQQIMSGYVLYGSSTTLVFTIKSGVHIFTYHPSYDMFILSQQN</sequence>
<dbReference type="GO" id="GO:0005986">
    <property type="term" value="P:sucrose biosynthetic process"/>
    <property type="evidence" value="ECO:0007669"/>
    <property type="project" value="TreeGrafter"/>
</dbReference>
<dbReference type="PANTHER" id="PTHR11556:SF35">
    <property type="entry name" value="SEDOHEPTULOSE-1,7-BISPHOSPHATASE, CHLOROPLASTIC"/>
    <property type="match status" value="1"/>
</dbReference>
<comment type="similarity">
    <text evidence="5">Belongs to the FBPase class 1 family.</text>
</comment>
<keyword evidence="8" id="KW-1185">Reference proteome</keyword>
<evidence type="ECO:0000256" key="2">
    <source>
        <dbReference type="ARBA" id="ARBA00013093"/>
    </source>
</evidence>
<dbReference type="EnsemblMetazoa" id="GPAI000870-RA">
    <property type="protein sequence ID" value="GPAI000870-PA"/>
    <property type="gene ID" value="GPAI000870"/>
</dbReference>
<evidence type="ECO:0000256" key="1">
    <source>
        <dbReference type="ARBA" id="ARBA00001273"/>
    </source>
</evidence>